<dbReference type="Proteomes" id="UP000298061">
    <property type="component" value="Unassembled WGS sequence"/>
</dbReference>
<accession>A0A4Y9ZTG1</accession>
<dbReference type="GO" id="GO:0006417">
    <property type="term" value="P:regulation of translation"/>
    <property type="evidence" value="ECO:0007669"/>
    <property type="project" value="TreeGrafter"/>
</dbReference>
<dbReference type="GO" id="GO:0003729">
    <property type="term" value="F:mRNA binding"/>
    <property type="evidence" value="ECO:0007669"/>
    <property type="project" value="TreeGrafter"/>
</dbReference>
<dbReference type="InterPro" id="IPR016024">
    <property type="entry name" value="ARM-type_fold"/>
</dbReference>
<name>A0A4Y9ZTG1_9AGAM</name>
<dbReference type="InterPro" id="IPR011989">
    <property type="entry name" value="ARM-like"/>
</dbReference>
<proteinExistence type="predicted"/>
<dbReference type="Pfam" id="PF08144">
    <property type="entry name" value="CPL"/>
    <property type="match status" value="1"/>
</dbReference>
<protein>
    <recommendedName>
        <fullName evidence="2">CPL domain-containing protein</fullName>
    </recommendedName>
</protein>
<comment type="caution">
    <text evidence="3">The sequence shown here is derived from an EMBL/GenBank/DDBJ whole genome shotgun (WGS) entry which is preliminary data.</text>
</comment>
<dbReference type="OrthoDB" id="497380at2759"/>
<dbReference type="SUPFAM" id="SSF48371">
    <property type="entry name" value="ARM repeat"/>
    <property type="match status" value="1"/>
</dbReference>
<evidence type="ECO:0000313" key="4">
    <source>
        <dbReference type="Proteomes" id="UP000298061"/>
    </source>
</evidence>
<dbReference type="InterPro" id="IPR012959">
    <property type="entry name" value="CPL_dom"/>
</dbReference>
<keyword evidence="1" id="KW-0694">RNA-binding</keyword>
<feature type="domain" description="CPL" evidence="2">
    <location>
        <begin position="92"/>
        <end position="225"/>
    </location>
</feature>
<reference evidence="3 4" key="1">
    <citation type="submission" date="2019-02" db="EMBL/GenBank/DDBJ databases">
        <title>Genome sequencing of the rare red list fungi Hericium alpestre (H. flagellum).</title>
        <authorList>
            <person name="Buettner E."/>
            <person name="Kellner H."/>
        </authorList>
    </citation>
    <scope>NUCLEOTIDE SEQUENCE [LARGE SCALE GENOMIC DNA]</scope>
    <source>
        <strain evidence="3 4">DSM 108284</strain>
    </source>
</reference>
<dbReference type="GO" id="GO:0005730">
    <property type="term" value="C:nucleolus"/>
    <property type="evidence" value="ECO:0007669"/>
    <property type="project" value="TreeGrafter"/>
</dbReference>
<dbReference type="Gene3D" id="1.25.10.10">
    <property type="entry name" value="Leucine-rich Repeat Variant"/>
    <property type="match status" value="1"/>
</dbReference>
<organism evidence="3 4">
    <name type="scientific">Hericium alpestre</name>
    <dbReference type="NCBI Taxonomy" id="135208"/>
    <lineage>
        <taxon>Eukaryota</taxon>
        <taxon>Fungi</taxon>
        <taxon>Dikarya</taxon>
        <taxon>Basidiomycota</taxon>
        <taxon>Agaricomycotina</taxon>
        <taxon>Agaricomycetes</taxon>
        <taxon>Russulales</taxon>
        <taxon>Hericiaceae</taxon>
        <taxon>Hericium</taxon>
    </lineage>
</organism>
<keyword evidence="4" id="KW-1185">Reference proteome</keyword>
<sequence length="315" mass="34590">MFETCQEILAEMVHTKEGSRVVREFLVRGSAKDRKQIIKIIKPYIETMANDDEAQLVLFTAMDVIDDTKLLAKSLLPSITSIASKLHAVSAGRRALLYPLVPRSRRHFTPAIIATLAETDAIREHTSKKETDVRAAEVRAAVSPDLLAWLEREGAEVSRETGGSLVVAEVMLEADGDKTTAMKALTAPLTSSYPSEDPMRPHPIDLPHTSRLYKTLLQGGHFSQSTRTIETAPRFSAVEFAKVFVEAAGKEHTFEMAKSGGAFVVAELLERINKEGDKALKAKVKGWFASFGEDGGEGEGVRGWGVLMEKIEALR</sequence>
<evidence type="ECO:0000259" key="2">
    <source>
        <dbReference type="Pfam" id="PF08144"/>
    </source>
</evidence>
<dbReference type="AlphaFoldDB" id="A0A4Y9ZTG1"/>
<dbReference type="InterPro" id="IPR040059">
    <property type="entry name" value="PUM3"/>
</dbReference>
<evidence type="ECO:0000256" key="1">
    <source>
        <dbReference type="ARBA" id="ARBA00022884"/>
    </source>
</evidence>
<dbReference type="PANTHER" id="PTHR13389:SF0">
    <property type="entry name" value="PUMILIO HOMOLOG 3"/>
    <property type="match status" value="1"/>
</dbReference>
<dbReference type="PANTHER" id="PTHR13389">
    <property type="entry name" value="PUMILIO HOMOLOG 3"/>
    <property type="match status" value="1"/>
</dbReference>
<dbReference type="EMBL" id="SFCI01000938">
    <property type="protein sequence ID" value="TFY77347.1"/>
    <property type="molecule type" value="Genomic_DNA"/>
</dbReference>
<evidence type="ECO:0000313" key="3">
    <source>
        <dbReference type="EMBL" id="TFY77347.1"/>
    </source>
</evidence>
<gene>
    <name evidence="3" type="ORF">EWM64_g6664</name>
</gene>
<dbReference type="STRING" id="135208.A0A4Y9ZTG1"/>